<dbReference type="Proteomes" id="UP000076490">
    <property type="component" value="Unassembled WGS sequence"/>
</dbReference>
<dbReference type="HAMAP" id="MF_01023">
    <property type="entry name" value="HisC_aminotrans_2"/>
    <property type="match status" value="1"/>
</dbReference>
<dbReference type="AlphaFoldDB" id="A0A165GXF3"/>
<dbReference type="InterPro" id="IPR015421">
    <property type="entry name" value="PyrdxlP-dep_Trfase_major"/>
</dbReference>
<evidence type="ECO:0000256" key="3">
    <source>
        <dbReference type="ARBA" id="ARBA00011738"/>
    </source>
</evidence>
<keyword evidence="9" id="KW-0028">Amino-acid biosynthesis</keyword>
<evidence type="ECO:0000256" key="6">
    <source>
        <dbReference type="ARBA" id="ARBA00022898"/>
    </source>
</evidence>
<dbReference type="Pfam" id="PF00155">
    <property type="entry name" value="Aminotran_1_2"/>
    <property type="match status" value="1"/>
</dbReference>
<sequence length="367" mass="40512">MRWNPRLEGMRAYEPGKTIGEVKREFGLDRIVKLASNENPFGCSGEVKKFIAEAGMDTALYPDGYATELREALSSRLGVSPRQLLFGGGSDELIVILSRALLSENDNTVMPWPSFPQYRHNARIQGAEIREVPLREDFSHDLDGMLEAIDENTSIVWLCTPNNPTGGIIPYEQLQAFIRNVPEHVLVIVDNAYHEFVTDPAYGDPLNLIEEFPNVLVLRTFSKAYGLAAFRVGYAIGREEVVAKLDPVRPPFNTNVMGQQAAALALDDQAFIASTRRQNEAGKEQYARFAEVHGLTCPRSEANFVLMEVKGSADAAADELLKRGYIVRSGDKLGTPGYLRITVGTREDNEGLLAALEEVLAQGVPEA</sequence>
<dbReference type="InterPro" id="IPR015422">
    <property type="entry name" value="PyrdxlP-dep_Trfase_small"/>
</dbReference>
<dbReference type="PANTHER" id="PTHR43643:SF3">
    <property type="entry name" value="HISTIDINOL-PHOSPHATE AMINOTRANSFERASE"/>
    <property type="match status" value="1"/>
</dbReference>
<comment type="similarity">
    <text evidence="9">Belongs to the class-II pyridoxal-phosphate-dependent aminotransferase family. Histidinol-phosphate aminotransferase subfamily.</text>
</comment>
<dbReference type="CDD" id="cd00609">
    <property type="entry name" value="AAT_like"/>
    <property type="match status" value="1"/>
</dbReference>
<dbReference type="SUPFAM" id="SSF53383">
    <property type="entry name" value="PLP-dependent transferases"/>
    <property type="match status" value="1"/>
</dbReference>
<comment type="pathway">
    <text evidence="2 9">Amino-acid biosynthesis; L-histidine biosynthesis; L-histidine from 5-phospho-alpha-D-ribose 1-diphosphate: step 7/9.</text>
</comment>
<feature type="modified residue" description="N6-(pyridoxal phosphate)lysine" evidence="9">
    <location>
        <position position="223"/>
    </location>
</feature>
<comment type="cofactor">
    <cofactor evidence="1 9">
        <name>pyridoxal 5'-phosphate</name>
        <dbReference type="ChEBI" id="CHEBI:597326"/>
    </cofactor>
</comment>
<dbReference type="OrthoDB" id="9813612at2"/>
<dbReference type="NCBIfam" id="TIGR01141">
    <property type="entry name" value="hisC"/>
    <property type="match status" value="1"/>
</dbReference>
<protein>
    <recommendedName>
        <fullName evidence="9">Histidinol-phosphate aminotransferase</fullName>
        <ecNumber evidence="9">2.6.1.9</ecNumber>
    </recommendedName>
    <alternativeName>
        <fullName evidence="9">Imidazole acetol-phosphate transaminase</fullName>
    </alternativeName>
</protein>
<evidence type="ECO:0000313" key="11">
    <source>
        <dbReference type="EMBL" id="KZE38055.1"/>
    </source>
</evidence>
<keyword evidence="6 9" id="KW-0663">Pyridoxal phosphate</keyword>
<accession>A0A165GXF3</accession>
<dbReference type="Gene3D" id="3.90.1150.10">
    <property type="entry name" value="Aspartate Aminotransferase, domain 1"/>
    <property type="match status" value="1"/>
</dbReference>
<dbReference type="UniPathway" id="UPA00031">
    <property type="reaction ID" value="UER00012"/>
</dbReference>
<dbReference type="GO" id="GO:0004400">
    <property type="term" value="F:histidinol-phosphate transaminase activity"/>
    <property type="evidence" value="ECO:0007669"/>
    <property type="project" value="UniProtKB-UniRule"/>
</dbReference>
<dbReference type="GO" id="GO:0000105">
    <property type="term" value="P:L-histidine biosynthetic process"/>
    <property type="evidence" value="ECO:0007669"/>
    <property type="project" value="UniProtKB-UniRule"/>
</dbReference>
<evidence type="ECO:0000256" key="7">
    <source>
        <dbReference type="ARBA" id="ARBA00023102"/>
    </source>
</evidence>
<dbReference type="Gene3D" id="3.40.640.10">
    <property type="entry name" value="Type I PLP-dependent aspartate aminotransferase-like (Major domain)"/>
    <property type="match status" value="1"/>
</dbReference>
<keyword evidence="5 9" id="KW-0808">Transferase</keyword>
<name>A0A165GXF3_9BACL</name>
<dbReference type="InterPro" id="IPR050106">
    <property type="entry name" value="HistidinolP_aminotransfase"/>
</dbReference>
<comment type="catalytic activity">
    <reaction evidence="8 9">
        <text>L-histidinol phosphate + 2-oxoglutarate = 3-(imidazol-4-yl)-2-oxopropyl phosphate + L-glutamate</text>
        <dbReference type="Rhea" id="RHEA:23744"/>
        <dbReference type="ChEBI" id="CHEBI:16810"/>
        <dbReference type="ChEBI" id="CHEBI:29985"/>
        <dbReference type="ChEBI" id="CHEBI:57766"/>
        <dbReference type="ChEBI" id="CHEBI:57980"/>
        <dbReference type="EC" id="2.6.1.9"/>
    </reaction>
</comment>
<evidence type="ECO:0000256" key="2">
    <source>
        <dbReference type="ARBA" id="ARBA00005011"/>
    </source>
</evidence>
<proteinExistence type="inferred from homology"/>
<dbReference type="InterPro" id="IPR015424">
    <property type="entry name" value="PyrdxlP-dep_Trfase"/>
</dbReference>
<evidence type="ECO:0000256" key="8">
    <source>
        <dbReference type="ARBA" id="ARBA00047481"/>
    </source>
</evidence>
<dbReference type="EMBL" id="LQNT01000009">
    <property type="protein sequence ID" value="KZE38055.1"/>
    <property type="molecule type" value="Genomic_DNA"/>
</dbReference>
<keyword evidence="4 9" id="KW-0032">Aminotransferase</keyword>
<keyword evidence="7 9" id="KW-0368">Histidine biosynthesis</keyword>
<dbReference type="GO" id="GO:0030170">
    <property type="term" value="F:pyridoxal phosphate binding"/>
    <property type="evidence" value="ECO:0007669"/>
    <property type="project" value="InterPro"/>
</dbReference>
<comment type="subunit">
    <text evidence="3 9">Homodimer.</text>
</comment>
<evidence type="ECO:0000256" key="5">
    <source>
        <dbReference type="ARBA" id="ARBA00022679"/>
    </source>
</evidence>
<evidence type="ECO:0000313" key="12">
    <source>
        <dbReference type="Proteomes" id="UP000076490"/>
    </source>
</evidence>
<dbReference type="InterPro" id="IPR001917">
    <property type="entry name" value="Aminotrans_II_pyridoxalP_BS"/>
</dbReference>
<evidence type="ECO:0000256" key="1">
    <source>
        <dbReference type="ARBA" id="ARBA00001933"/>
    </source>
</evidence>
<feature type="domain" description="Aminotransferase class I/classII large" evidence="10">
    <location>
        <begin position="31"/>
        <end position="356"/>
    </location>
</feature>
<evidence type="ECO:0000256" key="9">
    <source>
        <dbReference type="HAMAP-Rule" id="MF_01023"/>
    </source>
</evidence>
<dbReference type="PROSITE" id="PS00599">
    <property type="entry name" value="AA_TRANSFER_CLASS_2"/>
    <property type="match status" value="1"/>
</dbReference>
<dbReference type="EC" id="2.6.1.9" evidence="9"/>
<dbReference type="RefSeq" id="WP_063179181.1">
    <property type="nucleotide sequence ID" value="NZ_LQNT01000009.1"/>
</dbReference>
<gene>
    <name evidence="9" type="primary">hisC</name>
    <name evidence="11" type="ORF">AV656_03760</name>
</gene>
<dbReference type="InterPro" id="IPR004839">
    <property type="entry name" value="Aminotransferase_I/II_large"/>
</dbReference>
<dbReference type="InterPro" id="IPR005861">
    <property type="entry name" value="HisP_aminotrans"/>
</dbReference>
<evidence type="ECO:0000256" key="4">
    <source>
        <dbReference type="ARBA" id="ARBA00022576"/>
    </source>
</evidence>
<organism evidence="11 12">
    <name type="scientific">Bhargavaea cecembensis</name>
    <dbReference type="NCBI Taxonomy" id="394098"/>
    <lineage>
        <taxon>Bacteria</taxon>
        <taxon>Bacillati</taxon>
        <taxon>Bacillota</taxon>
        <taxon>Bacilli</taxon>
        <taxon>Bacillales</taxon>
        <taxon>Caryophanaceae</taxon>
        <taxon>Bhargavaea</taxon>
    </lineage>
</organism>
<reference evidence="11 12" key="1">
    <citation type="submission" date="2016-01" db="EMBL/GenBank/DDBJ databases">
        <title>Whole genome sequencing of Bhargavaea cecembensis T14.</title>
        <authorList>
            <person name="Hong K.W."/>
        </authorList>
    </citation>
    <scope>NUCLEOTIDE SEQUENCE [LARGE SCALE GENOMIC DNA]</scope>
    <source>
        <strain evidence="11 12">T14</strain>
    </source>
</reference>
<evidence type="ECO:0000259" key="10">
    <source>
        <dbReference type="Pfam" id="PF00155"/>
    </source>
</evidence>
<comment type="caution">
    <text evidence="11">The sequence shown here is derived from an EMBL/GenBank/DDBJ whole genome shotgun (WGS) entry which is preliminary data.</text>
</comment>
<dbReference type="PANTHER" id="PTHR43643">
    <property type="entry name" value="HISTIDINOL-PHOSPHATE AMINOTRANSFERASE 2"/>
    <property type="match status" value="1"/>
</dbReference>